<dbReference type="Pfam" id="PF04542">
    <property type="entry name" value="Sigma70_r2"/>
    <property type="match status" value="1"/>
</dbReference>
<dbReference type="InterPro" id="IPR036388">
    <property type="entry name" value="WH-like_DNA-bd_sf"/>
</dbReference>
<comment type="similarity">
    <text evidence="1">Belongs to the sigma-70 factor family. ECF subfamily.</text>
</comment>
<keyword evidence="2" id="KW-0805">Transcription regulation</keyword>
<keyword evidence="8" id="KW-1185">Reference proteome</keyword>
<dbReference type="Gene3D" id="1.10.1740.10">
    <property type="match status" value="1"/>
</dbReference>
<gene>
    <name evidence="7" type="ORF">Q4Q39_08905</name>
</gene>
<evidence type="ECO:0000256" key="2">
    <source>
        <dbReference type="ARBA" id="ARBA00023015"/>
    </source>
</evidence>
<dbReference type="EMBL" id="JAUOEM010000003">
    <property type="protein sequence ID" value="MDO5987513.1"/>
    <property type="molecule type" value="Genomic_DNA"/>
</dbReference>
<dbReference type="InterPro" id="IPR014284">
    <property type="entry name" value="RNA_pol_sigma-70_dom"/>
</dbReference>
<sequence length="201" mass="23717">MKNTTLHEDNLVEYLIKGDEAAYTLLVDLYYDKLCNYASSLARDSVESEDFVQNVIVRLWQRRHKLDAQISIKNYLYKSVYNEFVTYYRKHSAVTALEKKYIEGLDTVYVNQEKRDTKGLKTIIEQEIEKLPKKCKQTFLLSKKEGLTYTEIAEYQNISVSTVESHMARAFSILRSKLKDKVQHFLFMVFGLRRRVLKKGY</sequence>
<dbReference type="NCBIfam" id="TIGR02937">
    <property type="entry name" value="sigma70-ECF"/>
    <property type="match status" value="1"/>
</dbReference>
<evidence type="ECO:0000313" key="8">
    <source>
        <dbReference type="Proteomes" id="UP001176891"/>
    </source>
</evidence>
<dbReference type="InterPro" id="IPR013324">
    <property type="entry name" value="RNA_pol_sigma_r3/r4-like"/>
</dbReference>
<keyword evidence="4" id="KW-0804">Transcription</keyword>
<dbReference type="SUPFAM" id="SSF88946">
    <property type="entry name" value="Sigma2 domain of RNA polymerase sigma factors"/>
    <property type="match status" value="1"/>
</dbReference>
<dbReference type="PANTHER" id="PTHR43133">
    <property type="entry name" value="RNA POLYMERASE ECF-TYPE SIGMA FACTO"/>
    <property type="match status" value="1"/>
</dbReference>
<dbReference type="InterPro" id="IPR013325">
    <property type="entry name" value="RNA_pol_sigma_r2"/>
</dbReference>
<evidence type="ECO:0000313" key="7">
    <source>
        <dbReference type="EMBL" id="MDO5987513.1"/>
    </source>
</evidence>
<keyword evidence="3" id="KW-0731">Sigma factor</keyword>
<evidence type="ECO:0000259" key="6">
    <source>
        <dbReference type="Pfam" id="PF08281"/>
    </source>
</evidence>
<feature type="domain" description="RNA polymerase sigma factor 70 region 4 type 2" evidence="6">
    <location>
        <begin position="123"/>
        <end position="171"/>
    </location>
</feature>
<name>A0ABT8X0N7_9FLAO</name>
<dbReference type="NCBIfam" id="TIGR02985">
    <property type="entry name" value="Sig70_bacteroi1"/>
    <property type="match status" value="1"/>
</dbReference>
<dbReference type="RefSeq" id="WP_303282075.1">
    <property type="nucleotide sequence ID" value="NZ_BAABCZ010000010.1"/>
</dbReference>
<dbReference type="Pfam" id="PF08281">
    <property type="entry name" value="Sigma70_r4_2"/>
    <property type="match status" value="1"/>
</dbReference>
<evidence type="ECO:0000256" key="1">
    <source>
        <dbReference type="ARBA" id="ARBA00010641"/>
    </source>
</evidence>
<dbReference type="CDD" id="cd06171">
    <property type="entry name" value="Sigma70_r4"/>
    <property type="match status" value="1"/>
</dbReference>
<dbReference type="Gene3D" id="1.10.10.10">
    <property type="entry name" value="Winged helix-like DNA-binding domain superfamily/Winged helix DNA-binding domain"/>
    <property type="match status" value="1"/>
</dbReference>
<dbReference type="Proteomes" id="UP001176891">
    <property type="component" value="Unassembled WGS sequence"/>
</dbReference>
<accession>A0ABT8X0N7</accession>
<dbReference type="SUPFAM" id="SSF88659">
    <property type="entry name" value="Sigma3 and sigma4 domains of RNA polymerase sigma factors"/>
    <property type="match status" value="1"/>
</dbReference>
<reference evidence="7" key="1">
    <citation type="submission" date="2023-07" db="EMBL/GenBank/DDBJ databases">
        <title>Two novel species in the genus Flavivirga.</title>
        <authorList>
            <person name="Kwon K."/>
        </authorList>
    </citation>
    <scope>NUCLEOTIDE SEQUENCE</scope>
    <source>
        <strain evidence="7">KACC 14157</strain>
    </source>
</reference>
<dbReference type="PANTHER" id="PTHR43133:SF46">
    <property type="entry name" value="RNA POLYMERASE SIGMA-70 FACTOR ECF SUBFAMILY"/>
    <property type="match status" value="1"/>
</dbReference>
<dbReference type="InterPro" id="IPR039425">
    <property type="entry name" value="RNA_pol_sigma-70-like"/>
</dbReference>
<comment type="caution">
    <text evidence="7">The sequence shown here is derived from an EMBL/GenBank/DDBJ whole genome shotgun (WGS) entry which is preliminary data.</text>
</comment>
<evidence type="ECO:0000259" key="5">
    <source>
        <dbReference type="Pfam" id="PF04542"/>
    </source>
</evidence>
<evidence type="ECO:0000256" key="4">
    <source>
        <dbReference type="ARBA" id="ARBA00023163"/>
    </source>
</evidence>
<dbReference type="InterPro" id="IPR013249">
    <property type="entry name" value="RNA_pol_sigma70_r4_t2"/>
</dbReference>
<proteinExistence type="inferred from homology"/>
<protein>
    <submittedName>
        <fullName evidence="7">RNA polymerase sigma-70 factor</fullName>
    </submittedName>
</protein>
<dbReference type="InterPro" id="IPR007627">
    <property type="entry name" value="RNA_pol_sigma70_r2"/>
</dbReference>
<dbReference type="InterPro" id="IPR014327">
    <property type="entry name" value="RNA_pol_sigma70_bacteroid"/>
</dbReference>
<organism evidence="7 8">
    <name type="scientific">Flavivirga amylovorans</name>
    <dbReference type="NCBI Taxonomy" id="870486"/>
    <lineage>
        <taxon>Bacteria</taxon>
        <taxon>Pseudomonadati</taxon>
        <taxon>Bacteroidota</taxon>
        <taxon>Flavobacteriia</taxon>
        <taxon>Flavobacteriales</taxon>
        <taxon>Flavobacteriaceae</taxon>
        <taxon>Flavivirga</taxon>
    </lineage>
</organism>
<feature type="domain" description="RNA polymerase sigma-70 region 2" evidence="5">
    <location>
        <begin position="26"/>
        <end position="92"/>
    </location>
</feature>
<evidence type="ECO:0000256" key="3">
    <source>
        <dbReference type="ARBA" id="ARBA00023082"/>
    </source>
</evidence>